<feature type="transmembrane region" description="Helical" evidence="5">
    <location>
        <begin position="125"/>
        <end position="146"/>
    </location>
</feature>
<dbReference type="GO" id="GO:0016020">
    <property type="term" value="C:membrane"/>
    <property type="evidence" value="ECO:0007669"/>
    <property type="project" value="UniProtKB-SubCell"/>
</dbReference>
<evidence type="ECO:0000256" key="5">
    <source>
        <dbReference type="SAM" id="Phobius"/>
    </source>
</evidence>
<feature type="transmembrane region" description="Helical" evidence="5">
    <location>
        <begin position="12"/>
        <end position="36"/>
    </location>
</feature>
<dbReference type="RefSeq" id="WP_173765535.1">
    <property type="nucleotide sequence ID" value="NZ_CP048836.1"/>
</dbReference>
<feature type="transmembrane region" description="Helical" evidence="5">
    <location>
        <begin position="42"/>
        <end position="67"/>
    </location>
</feature>
<evidence type="ECO:0000256" key="3">
    <source>
        <dbReference type="ARBA" id="ARBA00022989"/>
    </source>
</evidence>
<sequence>MPAHRLNGVQRVLLALWVGGMWAIGYLAAPVLFASLDSRMQAGAIAGILFSRLAWFGLVSGVVILGLQWRAGAAGLTRVALWCVGLMLIITAVGQFGIQPIMAGLKAQVAPGAQMSGAVRADFGMWHGISSSLFLVCSLLGVVALWRTTPAR</sequence>
<evidence type="ECO:0000313" key="7">
    <source>
        <dbReference type="EMBL" id="QID18155.1"/>
    </source>
</evidence>
<feature type="transmembrane region" description="Helical" evidence="5">
    <location>
        <begin position="79"/>
        <end position="98"/>
    </location>
</feature>
<dbReference type="EMBL" id="CP048836">
    <property type="protein sequence ID" value="QID18155.1"/>
    <property type="molecule type" value="Genomic_DNA"/>
</dbReference>
<dbReference type="Pfam" id="PF13664">
    <property type="entry name" value="DUF4149"/>
    <property type="match status" value="1"/>
</dbReference>
<keyword evidence="8" id="KW-1185">Reference proteome</keyword>
<name>A0A6C1B5S5_9RHOO</name>
<comment type="subcellular location">
    <subcellularLocation>
        <location evidence="1">Membrane</location>
    </subcellularLocation>
</comment>
<dbReference type="KEGG" id="azq:G3580_11205"/>
<organism evidence="7 8">
    <name type="scientific">Nitrogeniibacter mangrovi</name>
    <dbReference type="NCBI Taxonomy" id="2016596"/>
    <lineage>
        <taxon>Bacteria</taxon>
        <taxon>Pseudomonadati</taxon>
        <taxon>Pseudomonadota</taxon>
        <taxon>Betaproteobacteria</taxon>
        <taxon>Rhodocyclales</taxon>
        <taxon>Zoogloeaceae</taxon>
        <taxon>Nitrogeniibacter</taxon>
    </lineage>
</organism>
<dbReference type="InterPro" id="IPR025423">
    <property type="entry name" value="TMEM205-like"/>
</dbReference>
<evidence type="ECO:0000256" key="4">
    <source>
        <dbReference type="ARBA" id="ARBA00023136"/>
    </source>
</evidence>
<dbReference type="Proteomes" id="UP000501991">
    <property type="component" value="Chromosome"/>
</dbReference>
<protein>
    <submittedName>
        <fullName evidence="7">DUF4149 domain-containing protein</fullName>
    </submittedName>
</protein>
<evidence type="ECO:0000259" key="6">
    <source>
        <dbReference type="Pfam" id="PF13664"/>
    </source>
</evidence>
<gene>
    <name evidence="7" type="ORF">G3580_11205</name>
</gene>
<evidence type="ECO:0000256" key="1">
    <source>
        <dbReference type="ARBA" id="ARBA00004370"/>
    </source>
</evidence>
<keyword evidence="4 5" id="KW-0472">Membrane</keyword>
<accession>A0A6C1B5S5</accession>
<feature type="domain" description="TMEM205-like" evidence="6">
    <location>
        <begin position="13"/>
        <end position="108"/>
    </location>
</feature>
<evidence type="ECO:0000313" key="8">
    <source>
        <dbReference type="Proteomes" id="UP000501991"/>
    </source>
</evidence>
<proteinExistence type="predicted"/>
<keyword evidence="2 5" id="KW-0812">Transmembrane</keyword>
<reference evidence="7 8" key="1">
    <citation type="submission" date="2020-02" db="EMBL/GenBank/DDBJ databases">
        <title>Nitrogenibacter mangrovi gen. nov., sp. nov. isolated from mangrove sediment, a denitrifying betaproteobacterium.</title>
        <authorList>
            <person name="Liao H."/>
            <person name="Tian Y."/>
        </authorList>
    </citation>
    <scope>NUCLEOTIDE SEQUENCE [LARGE SCALE GENOMIC DNA]</scope>
    <source>
        <strain evidence="7 8">M9-3-2</strain>
    </source>
</reference>
<dbReference type="AlphaFoldDB" id="A0A6C1B5S5"/>
<evidence type="ECO:0000256" key="2">
    <source>
        <dbReference type="ARBA" id="ARBA00022692"/>
    </source>
</evidence>
<keyword evidence="3 5" id="KW-1133">Transmembrane helix</keyword>